<evidence type="ECO:0000313" key="10">
    <source>
        <dbReference type="Proteomes" id="UP000199183"/>
    </source>
</evidence>
<evidence type="ECO:0000259" key="7">
    <source>
        <dbReference type="Pfam" id="PF07005"/>
    </source>
</evidence>
<dbReference type="SUPFAM" id="SSF142764">
    <property type="entry name" value="YgbK-like"/>
    <property type="match status" value="1"/>
</dbReference>
<keyword evidence="2" id="KW-0808">Transferase</keyword>
<dbReference type="Gene3D" id="3.40.980.20">
    <property type="entry name" value="Four-carbon acid sugar kinase, nucleotide binding domain"/>
    <property type="match status" value="1"/>
</dbReference>
<dbReference type="RefSeq" id="WP_091181942.1">
    <property type="nucleotide sequence ID" value="NZ_FNRY01000001.1"/>
</dbReference>
<dbReference type="STRING" id="640635.SAMN04489806_1436"/>
<gene>
    <name evidence="9" type="ORF">SAMN04489806_1436</name>
</gene>
<dbReference type="InterPro" id="IPR042213">
    <property type="entry name" value="NBD_C_sf"/>
</dbReference>
<evidence type="ECO:0000256" key="6">
    <source>
        <dbReference type="ARBA" id="ARBA00023277"/>
    </source>
</evidence>
<dbReference type="Pfam" id="PF17042">
    <property type="entry name" value="NBD_C"/>
    <property type="match status" value="1"/>
</dbReference>
<dbReference type="GO" id="GO:0005524">
    <property type="term" value="F:ATP binding"/>
    <property type="evidence" value="ECO:0007669"/>
    <property type="project" value="UniProtKB-KW"/>
</dbReference>
<sequence>MPKDLLLAFYGDDFTGSADLIMQYQRFGLDSVLFLGAPDQGELEAAAETHAVIGIAGVTRAMEPEAIRAQLIPALEQLAQLNPDFLLYKVCSTADSSPTVGSFEPAITWGQHLMCGAPVPVLVAQPNLGRYTVFSNHFAVDRGNVHRLDRQSIMTNHPVTPMKEADLRLHIELQLGMPVYGVDILALADVEQGQQRYAHALDDGASAIVLDSLTEDDLRRAGELVLRNTQDVQGFGVGSGGFGIGIASALGRKASARPDNIDASSGPVLAVSGSCSSLTSDQIEYAQRGGWHTIALDSSGSDSNWALEIQSAALEARREIQAGRSVILYTCGADSPRKARPVSVTKIADGLARAVRYCRESTDLGRVLVAGGDTSGYVVTALRARAMVTIGTVSGLTLAFRLQSDDLVTDGLEIVLKGGQIGGEDFFEAVRTGQTQLAR</sequence>
<comment type="similarity">
    <text evidence="1">Belongs to the four-carbon acid sugar kinase family.</text>
</comment>
<accession>A0A1H4L618</accession>
<name>A0A1H4L618_9MICO</name>
<dbReference type="Pfam" id="PF07005">
    <property type="entry name" value="SBD_N"/>
    <property type="match status" value="1"/>
</dbReference>
<organism evidence="9 10">
    <name type="scientific">Paramicrobacterium humi</name>
    <dbReference type="NCBI Taxonomy" id="640635"/>
    <lineage>
        <taxon>Bacteria</taxon>
        <taxon>Bacillati</taxon>
        <taxon>Actinomycetota</taxon>
        <taxon>Actinomycetes</taxon>
        <taxon>Micrococcales</taxon>
        <taxon>Microbacteriaceae</taxon>
        <taxon>Paramicrobacterium</taxon>
    </lineage>
</organism>
<dbReference type="InterPro" id="IPR031475">
    <property type="entry name" value="NBD_C"/>
</dbReference>
<dbReference type="Proteomes" id="UP000199183">
    <property type="component" value="Unassembled WGS sequence"/>
</dbReference>
<keyword evidence="6" id="KW-0119">Carbohydrate metabolism</keyword>
<dbReference type="InterPro" id="IPR037051">
    <property type="entry name" value="4-carb_acid_sugar_kinase_N_sf"/>
</dbReference>
<keyword evidence="10" id="KW-1185">Reference proteome</keyword>
<feature type="domain" description="Four-carbon acid sugar kinase nucleotide binding" evidence="8">
    <location>
        <begin position="269"/>
        <end position="427"/>
    </location>
</feature>
<dbReference type="OrthoDB" id="191465at2"/>
<dbReference type="EMBL" id="FNRY01000001">
    <property type="protein sequence ID" value="SEB66209.1"/>
    <property type="molecule type" value="Genomic_DNA"/>
</dbReference>
<evidence type="ECO:0000256" key="2">
    <source>
        <dbReference type="ARBA" id="ARBA00022679"/>
    </source>
</evidence>
<evidence type="ECO:0000256" key="5">
    <source>
        <dbReference type="ARBA" id="ARBA00022840"/>
    </source>
</evidence>
<proteinExistence type="inferred from homology"/>
<keyword evidence="3" id="KW-0547">Nucleotide-binding</keyword>
<dbReference type="Gene3D" id="3.40.50.10840">
    <property type="entry name" value="Putative sugar-binding, N-terminal domain"/>
    <property type="match status" value="1"/>
</dbReference>
<evidence type="ECO:0000256" key="3">
    <source>
        <dbReference type="ARBA" id="ARBA00022741"/>
    </source>
</evidence>
<reference evidence="9 10" key="1">
    <citation type="submission" date="2016-10" db="EMBL/GenBank/DDBJ databases">
        <authorList>
            <person name="de Groot N.N."/>
        </authorList>
    </citation>
    <scope>NUCLEOTIDE SEQUENCE [LARGE SCALE GENOMIC DNA]</scope>
    <source>
        <strain evidence="9 10">DSM 21799</strain>
    </source>
</reference>
<evidence type="ECO:0000259" key="8">
    <source>
        <dbReference type="Pfam" id="PF17042"/>
    </source>
</evidence>
<evidence type="ECO:0000256" key="4">
    <source>
        <dbReference type="ARBA" id="ARBA00022777"/>
    </source>
</evidence>
<evidence type="ECO:0000313" key="9">
    <source>
        <dbReference type="EMBL" id="SEB66209.1"/>
    </source>
</evidence>
<dbReference type="InterPro" id="IPR010737">
    <property type="entry name" value="4-carb_acid_sugar_kinase_N"/>
</dbReference>
<keyword evidence="5" id="KW-0067">ATP-binding</keyword>
<keyword evidence="4" id="KW-0418">Kinase</keyword>
<protein>
    <submittedName>
        <fullName evidence="9">Uncharacterized conserved protein YgbK, DUF1537 family</fullName>
    </submittedName>
</protein>
<dbReference type="GO" id="GO:0016301">
    <property type="term" value="F:kinase activity"/>
    <property type="evidence" value="ECO:0007669"/>
    <property type="project" value="UniProtKB-KW"/>
</dbReference>
<evidence type="ECO:0000256" key="1">
    <source>
        <dbReference type="ARBA" id="ARBA00005715"/>
    </source>
</evidence>
<dbReference type="AlphaFoldDB" id="A0A1H4L618"/>
<feature type="domain" description="Four-carbon acid sugar kinase N-terminal" evidence="7">
    <location>
        <begin position="7"/>
        <end position="243"/>
    </location>
</feature>